<sequence length="164" mass="19037">MDSRLTDERITNLLQQFNDEGFNDTTDDELMAALQEIQSYRKTAGEPDMYQYRFFDQKHDKWGEWHDCSRRDIEMFFADAQIPDSGVQVRRLYTSPQLAPVVLDALIWMRNMVSDPRSLPRRKEWVSGQQYSYVLLDNVQAMVEEACSACHAAMLASSSQEVTP</sequence>
<dbReference type="Proteomes" id="UP000037393">
    <property type="component" value="Unassembled WGS sequence"/>
</dbReference>
<reference evidence="1 2" key="1">
    <citation type="journal article" date="2015" name="Appl. Environ. Microbiol.">
        <title>The Enterobacterium Trabulsiella odontotermitis Presents Novel Adaptations Related to Its Association with Fungus-Growing Termites.</title>
        <authorList>
            <person name="Sapountzis P."/>
            <person name="Gruntjes T."/>
            <person name="Otani S."/>
            <person name="Estevez J."/>
            <person name="da Costa R.R."/>
            <person name="Plunkett G.3rd."/>
            <person name="Perna N.T."/>
            <person name="Poulsen M."/>
        </authorList>
    </citation>
    <scope>NUCLEOTIDE SEQUENCE [LARGE SCALE GENOMIC DNA]</scope>
    <source>
        <strain evidence="1 2">12</strain>
    </source>
</reference>
<protein>
    <submittedName>
        <fullName evidence="1">Uncharacterized protein</fullName>
    </submittedName>
</protein>
<keyword evidence="2" id="KW-1185">Reference proteome</keyword>
<comment type="caution">
    <text evidence="1">The sequence shown here is derived from an EMBL/GenBank/DDBJ whole genome shotgun (WGS) entry which is preliminary data.</text>
</comment>
<dbReference type="PATRIC" id="fig|379893.4.peg.3659"/>
<gene>
    <name evidence="1" type="ORF">GM31_18010</name>
</gene>
<dbReference type="OrthoDB" id="4138135at1224"/>
<evidence type="ECO:0000313" key="1">
    <source>
        <dbReference type="EMBL" id="KNC93806.1"/>
    </source>
</evidence>
<dbReference type="EMBL" id="JNGI01000041">
    <property type="protein sequence ID" value="KNC93806.1"/>
    <property type="molecule type" value="Genomic_DNA"/>
</dbReference>
<dbReference type="RefSeq" id="WP_049856856.1">
    <property type="nucleotide sequence ID" value="NZ_JNGI01000041.1"/>
</dbReference>
<evidence type="ECO:0000313" key="2">
    <source>
        <dbReference type="Proteomes" id="UP000037393"/>
    </source>
</evidence>
<proteinExistence type="predicted"/>
<name>A0A0L0GYL9_9ENTR</name>
<dbReference type="AlphaFoldDB" id="A0A0L0GYL9"/>
<accession>A0A0L0GYL9</accession>
<organism evidence="1 2">
    <name type="scientific">Trabulsiella odontotermitis</name>
    <dbReference type="NCBI Taxonomy" id="379893"/>
    <lineage>
        <taxon>Bacteria</taxon>
        <taxon>Pseudomonadati</taxon>
        <taxon>Pseudomonadota</taxon>
        <taxon>Gammaproteobacteria</taxon>
        <taxon>Enterobacterales</taxon>
        <taxon>Enterobacteriaceae</taxon>
        <taxon>Trabulsiella</taxon>
    </lineage>
</organism>